<feature type="region of interest" description="Disordered" evidence="1">
    <location>
        <begin position="96"/>
        <end position="138"/>
    </location>
</feature>
<keyword evidence="3" id="KW-1185">Reference proteome</keyword>
<feature type="compositionally biased region" description="Basic and acidic residues" evidence="1">
    <location>
        <begin position="113"/>
        <end position="138"/>
    </location>
</feature>
<dbReference type="AlphaFoldDB" id="A0A5B7EW21"/>
<dbReference type="Proteomes" id="UP000324222">
    <property type="component" value="Unassembled WGS sequence"/>
</dbReference>
<comment type="caution">
    <text evidence="2">The sequence shown here is derived from an EMBL/GenBank/DDBJ whole genome shotgun (WGS) entry which is preliminary data.</text>
</comment>
<gene>
    <name evidence="2" type="ORF">E2C01_032459</name>
</gene>
<dbReference type="EMBL" id="VSRR010004215">
    <property type="protein sequence ID" value="MPC38941.1"/>
    <property type="molecule type" value="Genomic_DNA"/>
</dbReference>
<accession>A0A5B7EW21</accession>
<evidence type="ECO:0000313" key="2">
    <source>
        <dbReference type="EMBL" id="MPC38941.1"/>
    </source>
</evidence>
<name>A0A5B7EW21_PORTR</name>
<organism evidence="2 3">
    <name type="scientific">Portunus trituberculatus</name>
    <name type="common">Swimming crab</name>
    <name type="synonym">Neptunus trituberculatus</name>
    <dbReference type="NCBI Taxonomy" id="210409"/>
    <lineage>
        <taxon>Eukaryota</taxon>
        <taxon>Metazoa</taxon>
        <taxon>Ecdysozoa</taxon>
        <taxon>Arthropoda</taxon>
        <taxon>Crustacea</taxon>
        <taxon>Multicrustacea</taxon>
        <taxon>Malacostraca</taxon>
        <taxon>Eumalacostraca</taxon>
        <taxon>Eucarida</taxon>
        <taxon>Decapoda</taxon>
        <taxon>Pleocyemata</taxon>
        <taxon>Brachyura</taxon>
        <taxon>Eubrachyura</taxon>
        <taxon>Portunoidea</taxon>
        <taxon>Portunidae</taxon>
        <taxon>Portuninae</taxon>
        <taxon>Portunus</taxon>
    </lineage>
</organism>
<evidence type="ECO:0000256" key="1">
    <source>
        <dbReference type="SAM" id="MobiDB-lite"/>
    </source>
</evidence>
<protein>
    <submittedName>
        <fullName evidence="2">Uncharacterized protein</fullName>
    </submittedName>
</protein>
<proteinExistence type="predicted"/>
<reference evidence="2 3" key="1">
    <citation type="submission" date="2019-05" db="EMBL/GenBank/DDBJ databases">
        <title>Another draft genome of Portunus trituberculatus and its Hox gene families provides insights of decapod evolution.</title>
        <authorList>
            <person name="Jeong J.-H."/>
            <person name="Song I."/>
            <person name="Kim S."/>
            <person name="Choi T."/>
            <person name="Kim D."/>
            <person name="Ryu S."/>
            <person name="Kim W."/>
        </authorList>
    </citation>
    <scope>NUCLEOTIDE SEQUENCE [LARGE SCALE GENOMIC DNA]</scope>
    <source>
        <tissue evidence="2">Muscle</tissue>
    </source>
</reference>
<evidence type="ECO:0000313" key="3">
    <source>
        <dbReference type="Proteomes" id="UP000324222"/>
    </source>
</evidence>
<feature type="compositionally biased region" description="Polar residues" evidence="1">
    <location>
        <begin position="96"/>
        <end position="110"/>
    </location>
</feature>
<sequence>MSLWKTMTLRGSKRSTSCNHNDSRLDRLFDPHYSKWAGRADVAARDIVGGRLRAGRVRLHGKSAISRGNSNGIRMIKREVQQNKDRGVKQQRISYGNSPVNVKVFTNRTGSPVKREANDAHGDKHGTARAGSRQEDIM</sequence>